<dbReference type="EC" id="2.4.99.12" evidence="4 11"/>
<feature type="domain" description="3-deoxy-D-manno-octulosonic-acid transferase N-terminal" evidence="12">
    <location>
        <begin position="37"/>
        <end position="210"/>
    </location>
</feature>
<comment type="catalytic activity">
    <reaction evidence="8 11">
        <text>lipid IVA (E. coli) + CMP-3-deoxy-beta-D-manno-octulosonate = alpha-Kdo-(2-&gt;6)-lipid IVA (E. coli) + CMP + H(+)</text>
        <dbReference type="Rhea" id="RHEA:28066"/>
        <dbReference type="ChEBI" id="CHEBI:15378"/>
        <dbReference type="ChEBI" id="CHEBI:58603"/>
        <dbReference type="ChEBI" id="CHEBI:60364"/>
        <dbReference type="ChEBI" id="CHEBI:60377"/>
        <dbReference type="ChEBI" id="CHEBI:85987"/>
        <dbReference type="EC" id="2.4.99.12"/>
    </reaction>
</comment>
<dbReference type="RefSeq" id="WP_028482509.1">
    <property type="nucleotide sequence ID" value="NZ_LVVZ01000041.1"/>
</dbReference>
<dbReference type="PANTHER" id="PTHR42755">
    <property type="entry name" value="3-DEOXY-MANNO-OCTULOSONATE CYTIDYLYLTRANSFERASE"/>
    <property type="match status" value="1"/>
</dbReference>
<evidence type="ECO:0000256" key="5">
    <source>
        <dbReference type="ARBA" id="ARBA00019077"/>
    </source>
</evidence>
<dbReference type="GO" id="GO:0043842">
    <property type="term" value="F:Kdo transferase activity"/>
    <property type="evidence" value="ECO:0007669"/>
    <property type="project" value="UniProtKB-EC"/>
</dbReference>
<keyword evidence="6 11" id="KW-0808">Transferase</keyword>
<reference evidence="13 14" key="1">
    <citation type="submission" date="2016-03" db="EMBL/GenBank/DDBJ databases">
        <title>Genome sequence of Nesiotobacter sp. nov., a moderately halophilic alphaproteobacterium isolated from the Yellow Sea, China.</title>
        <authorList>
            <person name="Zhang G."/>
            <person name="Zhang R."/>
        </authorList>
    </citation>
    <scope>NUCLEOTIDE SEQUENCE [LARGE SCALE GENOMIC DNA]</scope>
    <source>
        <strain evidence="13 14">WB1-6</strain>
    </source>
</reference>
<feature type="site" description="Transition state stabilizer" evidence="10">
    <location>
        <position position="208"/>
    </location>
</feature>
<dbReference type="EMBL" id="LVVZ01000041">
    <property type="protein sequence ID" value="OKL42483.1"/>
    <property type="molecule type" value="Genomic_DNA"/>
</dbReference>
<dbReference type="STRING" id="197461.A3843_17585"/>
<evidence type="ECO:0000256" key="11">
    <source>
        <dbReference type="RuleBase" id="RU365103"/>
    </source>
</evidence>
<feature type="active site" description="Proton acceptor" evidence="9">
    <location>
        <position position="64"/>
    </location>
</feature>
<evidence type="ECO:0000256" key="4">
    <source>
        <dbReference type="ARBA" id="ARBA00012621"/>
    </source>
</evidence>
<evidence type="ECO:0000259" key="12">
    <source>
        <dbReference type="Pfam" id="PF04413"/>
    </source>
</evidence>
<comment type="subcellular location">
    <subcellularLocation>
        <location evidence="11">Cell membrane</location>
    </subcellularLocation>
</comment>
<dbReference type="GO" id="GO:0005886">
    <property type="term" value="C:plasma membrane"/>
    <property type="evidence" value="ECO:0007669"/>
    <property type="project" value="UniProtKB-SubCell"/>
</dbReference>
<dbReference type="GO" id="GO:0009245">
    <property type="term" value="P:lipid A biosynthetic process"/>
    <property type="evidence" value="ECO:0007669"/>
    <property type="project" value="TreeGrafter"/>
</dbReference>
<dbReference type="PANTHER" id="PTHR42755:SF1">
    <property type="entry name" value="3-DEOXY-D-MANNO-OCTULOSONIC ACID TRANSFERASE, MITOCHONDRIAL-RELATED"/>
    <property type="match status" value="1"/>
</dbReference>
<accession>A0A1U7JCM5</accession>
<gene>
    <name evidence="13" type="ORF">A3843_17585</name>
</gene>
<dbReference type="AlphaFoldDB" id="A0A1U7JCM5"/>
<name>A0A1U7JCM5_9HYPH</name>
<dbReference type="Gene3D" id="3.40.50.11720">
    <property type="entry name" value="3-Deoxy-D-manno-octulosonic-acid transferase, N-terminal domain"/>
    <property type="match status" value="1"/>
</dbReference>
<proteinExistence type="inferred from homology"/>
<dbReference type="InterPro" id="IPR007507">
    <property type="entry name" value="Glycos_transf_N"/>
</dbReference>
<comment type="caution">
    <text evidence="13">The sequence shown here is derived from an EMBL/GenBank/DDBJ whole genome shotgun (WGS) entry which is preliminary data.</text>
</comment>
<comment type="similarity">
    <text evidence="3">Belongs to the glycosyltransferase group 1 family. Glycosyltransferase 30 subfamily.</text>
</comment>
<dbReference type="UniPathway" id="UPA00958"/>
<evidence type="ECO:0000313" key="14">
    <source>
        <dbReference type="Proteomes" id="UP000185783"/>
    </source>
</evidence>
<organism evidence="13 14">
    <name type="scientific">Pseudovibrio exalbescens</name>
    <dbReference type="NCBI Taxonomy" id="197461"/>
    <lineage>
        <taxon>Bacteria</taxon>
        <taxon>Pseudomonadati</taxon>
        <taxon>Pseudomonadota</taxon>
        <taxon>Alphaproteobacteria</taxon>
        <taxon>Hyphomicrobiales</taxon>
        <taxon>Stappiaceae</taxon>
        <taxon>Pseudovibrio</taxon>
    </lineage>
</organism>
<evidence type="ECO:0000256" key="7">
    <source>
        <dbReference type="ARBA" id="ARBA00031445"/>
    </source>
</evidence>
<feature type="site" description="Transition state stabilizer" evidence="10">
    <location>
        <position position="132"/>
    </location>
</feature>
<evidence type="ECO:0000256" key="8">
    <source>
        <dbReference type="ARBA" id="ARBA00049183"/>
    </source>
</evidence>
<dbReference type="Proteomes" id="UP000185783">
    <property type="component" value="Unassembled WGS sequence"/>
</dbReference>
<dbReference type="SUPFAM" id="SSF53756">
    <property type="entry name" value="UDP-Glycosyltransferase/glycogen phosphorylase"/>
    <property type="match status" value="1"/>
</dbReference>
<evidence type="ECO:0000256" key="6">
    <source>
        <dbReference type="ARBA" id="ARBA00022679"/>
    </source>
</evidence>
<dbReference type="GO" id="GO:0009244">
    <property type="term" value="P:lipopolysaccharide core region biosynthetic process"/>
    <property type="evidence" value="ECO:0007669"/>
    <property type="project" value="UniProtKB-UniRule"/>
</dbReference>
<dbReference type="Pfam" id="PF04413">
    <property type="entry name" value="Glycos_transf_N"/>
    <property type="match status" value="1"/>
</dbReference>
<protein>
    <recommendedName>
        <fullName evidence="5 11">3-deoxy-D-manno-octulosonic acid transferase</fullName>
        <shortName evidence="11">Kdo transferase</shortName>
        <ecNumber evidence="4 11">2.4.99.12</ecNumber>
    </recommendedName>
    <alternativeName>
        <fullName evidence="7 11">Lipid IV(A) 3-deoxy-D-manno-octulosonic acid transferase</fullName>
    </alternativeName>
</protein>
<sequence>MASALLTAFRTVGVTATPFLRFFHQRRVRAGKEDPARRGERFGIASQPRPAGKLVWIHAASVGEANAVLPVVKAMLDGGLSVVLTTGTLTSAQVVAQVQLEGLIHQFVPYDTLPNMRRFLSHWQPDLAITVESEIWPVMISELKQRGIPLAVINGRMSETSFRNWQRAGNLSKAVFGAVDLVVAQSAEDARRFEALGAGATCNSGNIKFDGQPLSYDAAVVAALQQEIGERPVWLAASTHPGEETQILETHQLLGPRFPDLLTIIVPRHPKRGDLIAQEVKGFGMSVAKRSTGDPITTQTQVYLADTLGELGVFYKLCPIVFMGGSLVPIGGHNLLEPAQMHCAILSGGKTTNFAAVYRQFNREGGALKVANPAALAEAVERLLTHPDEADALALKAQELVAAGAGALDQTLKALAPILPEAVSGKAREQSTGEV</sequence>
<evidence type="ECO:0000256" key="10">
    <source>
        <dbReference type="PIRSR" id="PIRSR639901-2"/>
    </source>
</evidence>
<keyword evidence="14" id="KW-1185">Reference proteome</keyword>
<dbReference type="FunFam" id="3.40.50.2000:FF:000032">
    <property type="entry name" value="3-deoxy-D-manno-octulosonic acid transferase"/>
    <property type="match status" value="1"/>
</dbReference>
<dbReference type="InterPro" id="IPR038107">
    <property type="entry name" value="Glycos_transf_N_sf"/>
</dbReference>
<dbReference type="Gene3D" id="3.40.50.2000">
    <property type="entry name" value="Glycogen Phosphorylase B"/>
    <property type="match status" value="1"/>
</dbReference>
<evidence type="ECO:0000256" key="9">
    <source>
        <dbReference type="PIRSR" id="PIRSR639901-1"/>
    </source>
</evidence>
<keyword evidence="11" id="KW-0448">Lipopolysaccharide biosynthesis</keyword>
<dbReference type="InterPro" id="IPR039901">
    <property type="entry name" value="Kdotransferase"/>
</dbReference>
<evidence type="ECO:0000256" key="1">
    <source>
        <dbReference type="ARBA" id="ARBA00003394"/>
    </source>
</evidence>
<evidence type="ECO:0000256" key="3">
    <source>
        <dbReference type="ARBA" id="ARBA00006380"/>
    </source>
</evidence>
<evidence type="ECO:0000256" key="2">
    <source>
        <dbReference type="ARBA" id="ARBA00004713"/>
    </source>
</evidence>
<keyword evidence="11" id="KW-1003">Cell membrane</keyword>
<evidence type="ECO:0000313" key="13">
    <source>
        <dbReference type="EMBL" id="OKL42483.1"/>
    </source>
</evidence>
<comment type="function">
    <text evidence="1 11">Involved in lipopolysaccharide (LPS) biosynthesis. Catalyzes the transfer of 3-deoxy-D-manno-octulosonate (Kdo) residue(s) from CMP-Kdo to lipid IV(A), the tetraacyldisaccharide-1,4'-bisphosphate precursor of lipid A.</text>
</comment>
<comment type="pathway">
    <text evidence="2 11">Bacterial outer membrane biogenesis; LPS core biosynthesis.</text>
</comment>
<keyword evidence="11" id="KW-0472">Membrane</keyword>